<evidence type="ECO:0000313" key="10">
    <source>
        <dbReference type="Proteomes" id="UP000185478"/>
    </source>
</evidence>
<feature type="transmembrane region" description="Helical" evidence="7">
    <location>
        <begin position="414"/>
        <end position="437"/>
    </location>
</feature>
<feature type="transmembrane region" description="Helical" evidence="7">
    <location>
        <begin position="686"/>
        <end position="713"/>
    </location>
</feature>
<feature type="transmembrane region" description="Helical" evidence="7">
    <location>
        <begin position="296"/>
        <end position="318"/>
    </location>
</feature>
<protein>
    <recommendedName>
        <fullName evidence="8">ABC3 transporter permease C-terminal domain-containing protein</fullName>
    </recommendedName>
</protein>
<dbReference type="InterPro" id="IPR003838">
    <property type="entry name" value="ABC3_permease_C"/>
</dbReference>
<feature type="transmembrane region" description="Helical" evidence="7">
    <location>
        <begin position="468"/>
        <end position="487"/>
    </location>
</feature>
<feature type="transmembrane region" description="Helical" evidence="7">
    <location>
        <begin position="16"/>
        <end position="40"/>
    </location>
</feature>
<comment type="similarity">
    <text evidence="6">Belongs to the ABC-4 integral membrane protein family.</text>
</comment>
<evidence type="ECO:0000256" key="6">
    <source>
        <dbReference type="ARBA" id="ARBA00038076"/>
    </source>
</evidence>
<keyword evidence="10" id="KW-1185">Reference proteome</keyword>
<evidence type="ECO:0000256" key="1">
    <source>
        <dbReference type="ARBA" id="ARBA00004651"/>
    </source>
</evidence>
<organism evidence="9 10">
    <name type="scientific">Corynebacterium aquilae DSM 44791</name>
    <dbReference type="NCBI Taxonomy" id="1431546"/>
    <lineage>
        <taxon>Bacteria</taxon>
        <taxon>Bacillati</taxon>
        <taxon>Actinomycetota</taxon>
        <taxon>Actinomycetes</taxon>
        <taxon>Mycobacteriales</taxon>
        <taxon>Corynebacteriaceae</taxon>
        <taxon>Corynebacterium</taxon>
    </lineage>
</organism>
<feature type="transmembrane region" description="Helical" evidence="7">
    <location>
        <begin position="339"/>
        <end position="364"/>
    </location>
</feature>
<evidence type="ECO:0000259" key="8">
    <source>
        <dbReference type="Pfam" id="PF02687"/>
    </source>
</evidence>
<dbReference type="RefSeq" id="WP_075727967.1">
    <property type="nucleotide sequence ID" value="NZ_CP009245.1"/>
</dbReference>
<dbReference type="Pfam" id="PF02687">
    <property type="entry name" value="FtsX"/>
    <property type="match status" value="2"/>
</dbReference>
<dbReference type="PANTHER" id="PTHR30572">
    <property type="entry name" value="MEMBRANE COMPONENT OF TRANSPORTER-RELATED"/>
    <property type="match status" value="1"/>
</dbReference>
<reference evidence="9 10" key="1">
    <citation type="submission" date="2014-08" db="EMBL/GenBank/DDBJ databases">
        <title>Complete genome sequence of Corynebacterium aquilae S-613T(T) (=DSM 44791(T)), isolated from the choana of a healthy golden eagle.</title>
        <authorList>
            <person name="Ruckert C."/>
            <person name="Albersmeier A."/>
            <person name="Winkler A."/>
            <person name="Kalinowski J."/>
        </authorList>
    </citation>
    <scope>NUCLEOTIDE SEQUENCE [LARGE SCALE GENOMIC DNA]</scope>
    <source>
        <strain evidence="9 10">S-613</strain>
    </source>
</reference>
<dbReference type="EMBL" id="CP009245">
    <property type="protein sequence ID" value="APT85655.1"/>
    <property type="molecule type" value="Genomic_DNA"/>
</dbReference>
<dbReference type="KEGG" id="caqu:CAQU_12075"/>
<feature type="transmembrane region" description="Helical" evidence="7">
    <location>
        <begin position="784"/>
        <end position="806"/>
    </location>
</feature>
<comment type="subcellular location">
    <subcellularLocation>
        <location evidence="1">Cell membrane</location>
        <topology evidence="1">Multi-pass membrane protein</topology>
    </subcellularLocation>
</comment>
<keyword evidence="5 7" id="KW-0472">Membrane</keyword>
<accession>A0A1L7CIM0</accession>
<keyword evidence="3 7" id="KW-0812">Transmembrane</keyword>
<feature type="transmembrane region" description="Helical" evidence="7">
    <location>
        <begin position="241"/>
        <end position="268"/>
    </location>
</feature>
<evidence type="ECO:0000256" key="3">
    <source>
        <dbReference type="ARBA" id="ARBA00022692"/>
    </source>
</evidence>
<proteinExistence type="inferred from homology"/>
<keyword evidence="4 7" id="KW-1133">Transmembrane helix</keyword>
<dbReference type="GO" id="GO:0005886">
    <property type="term" value="C:plasma membrane"/>
    <property type="evidence" value="ECO:0007669"/>
    <property type="project" value="UniProtKB-SubCell"/>
</dbReference>
<evidence type="ECO:0000256" key="4">
    <source>
        <dbReference type="ARBA" id="ARBA00022989"/>
    </source>
</evidence>
<evidence type="ECO:0000256" key="5">
    <source>
        <dbReference type="ARBA" id="ARBA00023136"/>
    </source>
</evidence>
<dbReference type="OrthoDB" id="9780560at2"/>
<dbReference type="AlphaFoldDB" id="A0A1L7CIM0"/>
<dbReference type="STRING" id="1431546.CAQU_12075"/>
<feature type="domain" description="ABC3 transporter permease C-terminal" evidence="8">
    <location>
        <begin position="248"/>
        <end position="366"/>
    </location>
</feature>
<evidence type="ECO:0000313" key="9">
    <source>
        <dbReference type="EMBL" id="APT85655.1"/>
    </source>
</evidence>
<name>A0A1L7CIM0_9CORY</name>
<feature type="transmembrane region" description="Helical" evidence="7">
    <location>
        <begin position="384"/>
        <end position="407"/>
    </location>
</feature>
<evidence type="ECO:0000256" key="7">
    <source>
        <dbReference type="SAM" id="Phobius"/>
    </source>
</evidence>
<keyword evidence="2" id="KW-1003">Cell membrane</keyword>
<evidence type="ECO:0000256" key="2">
    <source>
        <dbReference type="ARBA" id="ARBA00022475"/>
    </source>
</evidence>
<gene>
    <name evidence="9" type="ORF">CAQU_12075</name>
</gene>
<dbReference type="GO" id="GO:0022857">
    <property type="term" value="F:transmembrane transporter activity"/>
    <property type="evidence" value="ECO:0007669"/>
    <property type="project" value="TreeGrafter"/>
</dbReference>
<dbReference type="InterPro" id="IPR050250">
    <property type="entry name" value="Macrolide_Exporter_MacB"/>
</dbReference>
<sequence>MIRVALAQLRRRPGRYISLFFAIAVAVALTVATAAISLSLQHTVNNLFAKPYQDTAAVVMVRGNQDDIQRTIDVSCTQPGVTDCSYDRLLQVAMRGESGVYQSVFLQAIDEHMQWREVEAGQLPVGPGEAATADPTVPLGSQASVAVPGQAYDHVVTIVGHVEPSARERLMGADTLFVSPAAFVDWGIGGGAGELRVAAPAEQATTIVDNIKQQLPDTQVVAGKAWIKDQANQYLGSRDRYFLLLQLFTLTVAAVAALVIVSAFSVVAGSRRREFALLKSIGATRTQLYGSVSTEAILLGLIGGVIGAPAGLWLAGIAGRNADKLGIRVPLENVHLDPVAMVLVGIAGVLVTVAAALPAARGAIRSDVVSSLTANAANGRGSAAATTAGIIVGVLLMVCGIGANTVFSFSGQKAIAVAVGAGALIILGLVFIVAALLPRLVALVAPLARALPTVQIGLAFVGRQLGRAGAIAGIIVAGTALIASVLAGQSTISEHLNAKAQGQSSSDVTVSSLEGPLPEELIGQLAATPTVGSLVAPSVVPVSLPGNDRPADKAYVLSRDEAAASFRGTGGALPGELVLSKYSSLRGKAKDGDTFTIEIMRTPVTATVRYSEGTNTFIDPALIPDLGVPLPPATTAFMQLEGPAVQAANNEGLRAVEDTIRANGARVSLAERFTARQDILDSTDRILTLSTLMTVIAALVAAVGVTNTVILAVRERARDHQLLRSVGMTRGKLSAALLVELTALSLPSSLIGVLAGGVVGHSVATTVTGTNGSTASALAQSATLFAAVVAIAIVGVATIGLFVSLLRHRED</sequence>
<feature type="transmembrane region" description="Helical" evidence="7">
    <location>
        <begin position="733"/>
        <end position="764"/>
    </location>
</feature>
<dbReference type="PANTHER" id="PTHR30572:SF4">
    <property type="entry name" value="ABC TRANSPORTER PERMEASE YTRF"/>
    <property type="match status" value="1"/>
</dbReference>
<dbReference type="Proteomes" id="UP000185478">
    <property type="component" value="Chromosome"/>
</dbReference>
<feature type="domain" description="ABC3 transporter permease C-terminal" evidence="8">
    <location>
        <begin position="692"/>
        <end position="808"/>
    </location>
</feature>